<feature type="region of interest" description="Disordered" evidence="1">
    <location>
        <begin position="77"/>
        <end position="141"/>
    </location>
</feature>
<dbReference type="EMBL" id="AMQM01006299">
    <property type="status" value="NOT_ANNOTATED_CDS"/>
    <property type="molecule type" value="Genomic_DNA"/>
</dbReference>
<dbReference type="Proteomes" id="UP000015101">
    <property type="component" value="Unassembled WGS sequence"/>
</dbReference>
<proteinExistence type="predicted"/>
<sequence>MSPESRTARMCSTISLTMVMVVTMLFVTCTAAPTLIIPNIMAGGGSSKSGSRSGGSSSGKGDDVGLFNGLGSYDLLDDEWRSGDSDVDDDDDDDDEEEDDNDDVNEEDIDDSADNDNDGDDVELSDTHELNTEPSMENGRRLSQRTIKQFIGEIILMKQIIISLLKRQQQQRQQQSQQQQHQQQEQTQSQKQQRFLLSHGVNKVENENNLPEKKLSSYQQGWERFEKLENMVNKGIKSLIKQIKLSLLEPSKHDDDENKITLRRNHQRRNKKHNHEKNLRKLSEVHSHLLKHYQTLTKQDRDHQRPRPRRHKRHESQPINNLVASGFDCWFELCMSLNLSNCVVE</sequence>
<evidence type="ECO:0000313" key="2">
    <source>
        <dbReference type="EMBL" id="ESN97312.1"/>
    </source>
</evidence>
<feature type="region of interest" description="Disordered" evidence="1">
    <location>
        <begin position="256"/>
        <end position="280"/>
    </location>
</feature>
<feature type="region of interest" description="Disordered" evidence="1">
    <location>
        <begin position="43"/>
        <end position="65"/>
    </location>
</feature>
<evidence type="ECO:0000313" key="3">
    <source>
        <dbReference type="EnsemblMetazoa" id="HelroP193258"/>
    </source>
</evidence>
<feature type="compositionally biased region" description="Acidic residues" evidence="1">
    <location>
        <begin position="85"/>
        <end position="124"/>
    </location>
</feature>
<reference evidence="4" key="1">
    <citation type="submission" date="2012-12" db="EMBL/GenBank/DDBJ databases">
        <authorList>
            <person name="Hellsten U."/>
            <person name="Grimwood J."/>
            <person name="Chapman J.A."/>
            <person name="Shapiro H."/>
            <person name="Aerts A."/>
            <person name="Otillar R.P."/>
            <person name="Terry A.Y."/>
            <person name="Boore J.L."/>
            <person name="Simakov O."/>
            <person name="Marletaz F."/>
            <person name="Cho S.-J."/>
            <person name="Edsinger-Gonzales E."/>
            <person name="Havlak P."/>
            <person name="Kuo D.-H."/>
            <person name="Larsson T."/>
            <person name="Lv J."/>
            <person name="Arendt D."/>
            <person name="Savage R."/>
            <person name="Osoegawa K."/>
            <person name="de Jong P."/>
            <person name="Lindberg D.R."/>
            <person name="Seaver E.C."/>
            <person name="Weisblat D.A."/>
            <person name="Putnam N.H."/>
            <person name="Grigoriev I.V."/>
            <person name="Rokhsar D.S."/>
        </authorList>
    </citation>
    <scope>NUCLEOTIDE SEQUENCE</scope>
</reference>
<protein>
    <submittedName>
        <fullName evidence="2 3">Uncharacterized protein</fullName>
    </submittedName>
</protein>
<dbReference type="EnsemblMetazoa" id="HelroT193258">
    <property type="protein sequence ID" value="HelroP193258"/>
    <property type="gene ID" value="HelroG193258"/>
</dbReference>
<dbReference type="HOGENOM" id="CLU_804824_0_0_1"/>
<dbReference type="RefSeq" id="XP_009024490.1">
    <property type="nucleotide sequence ID" value="XM_009026242.1"/>
</dbReference>
<dbReference type="EMBL" id="KB097379">
    <property type="protein sequence ID" value="ESN97312.1"/>
    <property type="molecule type" value="Genomic_DNA"/>
</dbReference>
<dbReference type="CTD" id="20212576"/>
<gene>
    <name evidence="3" type="primary">20212576</name>
    <name evidence="2" type="ORF">HELRODRAFT_193258</name>
</gene>
<feature type="region of interest" description="Disordered" evidence="1">
    <location>
        <begin position="175"/>
        <end position="194"/>
    </location>
</feature>
<name>T1FUT0_HELRO</name>
<dbReference type="InParanoid" id="T1FUT0"/>
<dbReference type="AlphaFoldDB" id="T1FUT0"/>
<keyword evidence="4" id="KW-1185">Reference proteome</keyword>
<dbReference type="KEGG" id="hro:HELRODRAFT_193258"/>
<feature type="compositionally biased region" description="Gly residues" evidence="1">
    <location>
        <begin position="43"/>
        <end position="58"/>
    </location>
</feature>
<feature type="region of interest" description="Disordered" evidence="1">
    <location>
        <begin position="294"/>
        <end position="318"/>
    </location>
</feature>
<reference evidence="3" key="3">
    <citation type="submission" date="2015-06" db="UniProtKB">
        <authorList>
            <consortium name="EnsemblMetazoa"/>
        </authorList>
    </citation>
    <scope>IDENTIFICATION</scope>
</reference>
<evidence type="ECO:0000256" key="1">
    <source>
        <dbReference type="SAM" id="MobiDB-lite"/>
    </source>
</evidence>
<feature type="compositionally biased region" description="Basic residues" evidence="1">
    <location>
        <begin position="261"/>
        <end position="275"/>
    </location>
</feature>
<organism evidence="3 4">
    <name type="scientific">Helobdella robusta</name>
    <name type="common">Californian leech</name>
    <dbReference type="NCBI Taxonomy" id="6412"/>
    <lineage>
        <taxon>Eukaryota</taxon>
        <taxon>Metazoa</taxon>
        <taxon>Spiralia</taxon>
        <taxon>Lophotrochozoa</taxon>
        <taxon>Annelida</taxon>
        <taxon>Clitellata</taxon>
        <taxon>Hirudinea</taxon>
        <taxon>Rhynchobdellida</taxon>
        <taxon>Glossiphoniidae</taxon>
        <taxon>Helobdella</taxon>
    </lineage>
</organism>
<dbReference type="GeneID" id="20212576"/>
<accession>T1FUT0</accession>
<evidence type="ECO:0000313" key="4">
    <source>
        <dbReference type="Proteomes" id="UP000015101"/>
    </source>
</evidence>
<reference evidence="2 4" key="2">
    <citation type="journal article" date="2013" name="Nature">
        <title>Insights into bilaterian evolution from three spiralian genomes.</title>
        <authorList>
            <person name="Simakov O."/>
            <person name="Marletaz F."/>
            <person name="Cho S.J."/>
            <person name="Edsinger-Gonzales E."/>
            <person name="Havlak P."/>
            <person name="Hellsten U."/>
            <person name="Kuo D.H."/>
            <person name="Larsson T."/>
            <person name="Lv J."/>
            <person name="Arendt D."/>
            <person name="Savage R."/>
            <person name="Osoegawa K."/>
            <person name="de Jong P."/>
            <person name="Grimwood J."/>
            <person name="Chapman J.A."/>
            <person name="Shapiro H."/>
            <person name="Aerts A."/>
            <person name="Otillar R.P."/>
            <person name="Terry A.Y."/>
            <person name="Boore J.L."/>
            <person name="Grigoriev I.V."/>
            <person name="Lindberg D.R."/>
            <person name="Seaver E.C."/>
            <person name="Weisblat D.A."/>
            <person name="Putnam N.H."/>
            <person name="Rokhsar D.S."/>
        </authorList>
    </citation>
    <scope>NUCLEOTIDE SEQUENCE</scope>
</reference>